<protein>
    <recommendedName>
        <fullName evidence="3">Reverse transcriptase domain-containing protein</fullName>
    </recommendedName>
</protein>
<evidence type="ECO:0000313" key="1">
    <source>
        <dbReference type="EMBL" id="JAS52840.1"/>
    </source>
</evidence>
<accession>A0A1B6GU29</accession>
<name>A0A1B6GU29_9HEMI</name>
<reference evidence="2" key="1">
    <citation type="submission" date="2015-11" db="EMBL/GenBank/DDBJ databases">
        <title>De novo transcriptome assembly of four potential Pierce s Disease insect vectors from Arizona vineyards.</title>
        <authorList>
            <person name="Tassone E.E."/>
        </authorList>
    </citation>
    <scope>NUCLEOTIDE SEQUENCE</scope>
</reference>
<dbReference type="AlphaFoldDB" id="A0A1B6GU29"/>
<organism evidence="2">
    <name type="scientific">Cuerna arida</name>
    <dbReference type="NCBI Taxonomy" id="1464854"/>
    <lineage>
        <taxon>Eukaryota</taxon>
        <taxon>Metazoa</taxon>
        <taxon>Ecdysozoa</taxon>
        <taxon>Arthropoda</taxon>
        <taxon>Hexapoda</taxon>
        <taxon>Insecta</taxon>
        <taxon>Pterygota</taxon>
        <taxon>Neoptera</taxon>
        <taxon>Paraneoptera</taxon>
        <taxon>Hemiptera</taxon>
        <taxon>Auchenorrhyncha</taxon>
        <taxon>Membracoidea</taxon>
        <taxon>Cicadellidae</taxon>
        <taxon>Cicadellinae</taxon>
        <taxon>Proconiini</taxon>
        <taxon>Cuerna</taxon>
    </lineage>
</organism>
<evidence type="ECO:0000313" key="2">
    <source>
        <dbReference type="EMBL" id="JAS65939.1"/>
    </source>
</evidence>
<sequence length="163" mass="18790">MPDQLQGNCHTVMYADDTVLTISDKTIETLQRNTNAYLNLTKQYCSSNDLVLNEKKPYKLILLQKISTHNTLHLENNTSRHERNNKVSRHHNHSKLTWKPHIDQLCKKLSSGTYVIRRTLQVDGLDMAKVAYFALFESHLRYGIVAWGGNSINNLERALVQQT</sequence>
<dbReference type="EMBL" id="GECZ01016929">
    <property type="protein sequence ID" value="JAS52840.1"/>
    <property type="molecule type" value="Transcribed_RNA"/>
</dbReference>
<dbReference type="EMBL" id="GECZ01003830">
    <property type="protein sequence ID" value="JAS65939.1"/>
    <property type="molecule type" value="Transcribed_RNA"/>
</dbReference>
<proteinExistence type="predicted"/>
<gene>
    <name evidence="2" type="ORF">g.19706</name>
    <name evidence="1" type="ORF">g.19707</name>
</gene>
<evidence type="ECO:0008006" key="3">
    <source>
        <dbReference type="Google" id="ProtNLM"/>
    </source>
</evidence>